<dbReference type="RefSeq" id="WP_219475490.1">
    <property type="nucleotide sequence ID" value="NZ_BSCX01000009.1"/>
</dbReference>
<evidence type="ECO:0000313" key="2">
    <source>
        <dbReference type="Proteomes" id="UP000825369"/>
    </source>
</evidence>
<dbReference type="EMBL" id="CP066882">
    <property type="protein sequence ID" value="QYC31348.1"/>
    <property type="molecule type" value="Genomic_DNA"/>
</dbReference>
<protein>
    <recommendedName>
        <fullName evidence="3">Cell division protein FtsH</fullName>
    </recommendedName>
</protein>
<keyword evidence="2" id="KW-1185">Reference proteome</keyword>
<name>A0ABX8TRH5_9MOLU</name>
<proteinExistence type="predicted"/>
<sequence>MDDLFGMKEEKLAAQKVLDFVTNAKMFEGKGKIDPPKGILLYGVPGTGKTFLLIVL</sequence>
<gene>
    <name evidence="1" type="ORF">HGD80_02130</name>
</gene>
<organism evidence="1 2">
    <name type="scientific">Paulownia witches'-broom phytoplasma</name>
    <dbReference type="NCBI Taxonomy" id="39647"/>
    <lineage>
        <taxon>Bacteria</taxon>
        <taxon>Bacillati</taxon>
        <taxon>Mycoplasmatota</taxon>
        <taxon>Mollicutes</taxon>
        <taxon>Acholeplasmatales</taxon>
        <taxon>Acholeplasmataceae</taxon>
        <taxon>Candidatus Phytoplasma</taxon>
        <taxon>16SrI (Aster yellows group)</taxon>
    </lineage>
</organism>
<reference evidence="1 2" key="1">
    <citation type="journal article" date="2021" name="Mol. Plant">
        <title>Genomic insights into the fast growth of paulownias and the formation of Paulownia witches' broom.</title>
        <authorList>
            <person name="Cao Y."/>
            <person name="Sun G."/>
            <person name="Zhai X."/>
            <person name="Xu P."/>
            <person name="Ma L."/>
            <person name="Deng M."/>
            <person name="Zhao Z."/>
            <person name="Yang H."/>
            <person name="Dong Y."/>
            <person name="Shang Z."/>
            <person name="Lv Y."/>
            <person name="Yan L."/>
            <person name="Liu H."/>
            <person name="Cao X."/>
            <person name="Li B."/>
            <person name="Wang Z."/>
            <person name="Zhao X."/>
            <person name="Yu H."/>
            <person name="Wang F."/>
            <person name="Ma W."/>
            <person name="Huang J."/>
            <person name="Fan G."/>
        </authorList>
    </citation>
    <scope>NUCLEOTIDE SEQUENCE [LARGE SCALE GENOMIC DNA]</scope>
    <source>
        <strain evidence="1 2">Zhengzhou</strain>
    </source>
</reference>
<evidence type="ECO:0008006" key="3">
    <source>
        <dbReference type="Google" id="ProtNLM"/>
    </source>
</evidence>
<evidence type="ECO:0000313" key="1">
    <source>
        <dbReference type="EMBL" id="QYC31348.1"/>
    </source>
</evidence>
<dbReference type="Proteomes" id="UP000825369">
    <property type="component" value="Chromosome"/>
</dbReference>
<accession>A0ABX8TRH5</accession>